<organism evidence="2 3">
    <name type="scientific">Phreatobacter cathodiphilus</name>
    <dbReference type="NCBI Taxonomy" id="1868589"/>
    <lineage>
        <taxon>Bacteria</taxon>
        <taxon>Pseudomonadati</taxon>
        <taxon>Pseudomonadota</taxon>
        <taxon>Alphaproteobacteria</taxon>
        <taxon>Hyphomicrobiales</taxon>
        <taxon>Phreatobacteraceae</taxon>
        <taxon>Phreatobacter</taxon>
    </lineage>
</organism>
<dbReference type="AlphaFoldDB" id="A0A2S0NDI1"/>
<protein>
    <submittedName>
        <fullName evidence="2">Uncharacterized protein</fullName>
    </submittedName>
</protein>
<gene>
    <name evidence="2" type="ORF">C6569_14010</name>
</gene>
<name>A0A2S0NDI1_9HYPH</name>
<accession>A0A2S0NDI1</accession>
<dbReference type="OrthoDB" id="1094983at2"/>
<reference evidence="2 3" key="1">
    <citation type="submission" date="2018-03" db="EMBL/GenBank/DDBJ databases">
        <title>Genome sequencing of Phreatobacter sp.</title>
        <authorList>
            <person name="Kim S.-J."/>
            <person name="Heo J."/>
            <person name="Kwon S.-W."/>
        </authorList>
    </citation>
    <scope>NUCLEOTIDE SEQUENCE [LARGE SCALE GENOMIC DNA]</scope>
    <source>
        <strain evidence="2 3">S-12</strain>
    </source>
</reference>
<evidence type="ECO:0000256" key="1">
    <source>
        <dbReference type="SAM" id="SignalP"/>
    </source>
</evidence>
<feature type="chain" id="PRO_5015620689" evidence="1">
    <location>
        <begin position="28"/>
        <end position="174"/>
    </location>
</feature>
<keyword evidence="3" id="KW-1185">Reference proteome</keyword>
<feature type="signal peptide" evidence="1">
    <location>
        <begin position="1"/>
        <end position="27"/>
    </location>
</feature>
<proteinExistence type="predicted"/>
<evidence type="ECO:0000313" key="2">
    <source>
        <dbReference type="EMBL" id="AVO46096.1"/>
    </source>
</evidence>
<dbReference type="RefSeq" id="WP_106749437.1">
    <property type="nucleotide sequence ID" value="NZ_CP027668.1"/>
</dbReference>
<keyword evidence="1" id="KW-0732">Signal</keyword>
<dbReference type="Proteomes" id="UP000237889">
    <property type="component" value="Chromosome"/>
</dbReference>
<dbReference type="KEGG" id="phr:C6569_14010"/>
<sequence>MPVVASALSRRSALTLLVAALVSPAAADEARLLRGLEGDHPAGYYRRAADLFRAGQRDEAVFVFYLGQLRYRTHLAARPDLPRDRDAAAFASLSEVVGRPVNEYAFGDIPALERTLKAVLAYDAAHPDAFTPPDRYAQASRSVRDGMERFRAQIVAQRESIRAQRVANGLANRN</sequence>
<dbReference type="EMBL" id="CP027668">
    <property type="protein sequence ID" value="AVO46096.1"/>
    <property type="molecule type" value="Genomic_DNA"/>
</dbReference>
<evidence type="ECO:0000313" key="3">
    <source>
        <dbReference type="Proteomes" id="UP000237889"/>
    </source>
</evidence>